<dbReference type="PANTHER" id="PTHR44068:SF11">
    <property type="entry name" value="GERANYL DIPHOSPHATE 2-C-METHYLTRANSFERASE"/>
    <property type="match status" value="1"/>
</dbReference>
<comment type="caution">
    <text evidence="2">The sequence shown here is derived from an EMBL/GenBank/DDBJ whole genome shotgun (WGS) entry which is preliminary data.</text>
</comment>
<name>A0A932EQA3_9BACT</name>
<evidence type="ECO:0000313" key="3">
    <source>
        <dbReference type="Proteomes" id="UP000779809"/>
    </source>
</evidence>
<dbReference type="GO" id="GO:0032259">
    <property type="term" value="P:methylation"/>
    <property type="evidence" value="ECO:0007669"/>
    <property type="project" value="UniProtKB-KW"/>
</dbReference>
<dbReference type="InterPro" id="IPR050447">
    <property type="entry name" value="Erg6_SMT_methyltransf"/>
</dbReference>
<gene>
    <name evidence="2" type="ORF">HYX28_07730</name>
</gene>
<evidence type="ECO:0000313" key="2">
    <source>
        <dbReference type="EMBL" id="MBI2678658.1"/>
    </source>
</evidence>
<reference evidence="2" key="1">
    <citation type="submission" date="2020-07" db="EMBL/GenBank/DDBJ databases">
        <title>Huge and variable diversity of episymbiotic CPR bacteria and DPANN archaea in groundwater ecosystems.</title>
        <authorList>
            <person name="He C.Y."/>
            <person name="Keren R."/>
            <person name="Whittaker M."/>
            <person name="Farag I.F."/>
            <person name="Doudna J."/>
            <person name="Cate J.H.D."/>
            <person name="Banfield J.F."/>
        </authorList>
    </citation>
    <scope>NUCLEOTIDE SEQUENCE</scope>
    <source>
        <strain evidence="2">NC_groundwater_580_Pr5_B-0.1um_64_19</strain>
    </source>
</reference>
<evidence type="ECO:0000259" key="1">
    <source>
        <dbReference type="Pfam" id="PF13847"/>
    </source>
</evidence>
<dbReference type="Gene3D" id="3.40.50.150">
    <property type="entry name" value="Vaccinia Virus protein VP39"/>
    <property type="match status" value="1"/>
</dbReference>
<dbReference type="GO" id="GO:0008168">
    <property type="term" value="F:methyltransferase activity"/>
    <property type="evidence" value="ECO:0007669"/>
    <property type="project" value="UniProtKB-KW"/>
</dbReference>
<dbReference type="InterPro" id="IPR025714">
    <property type="entry name" value="Methyltranfer_dom"/>
</dbReference>
<keyword evidence="2" id="KW-0808">Transferase</keyword>
<dbReference type="CDD" id="cd02440">
    <property type="entry name" value="AdoMet_MTases"/>
    <property type="match status" value="1"/>
</dbReference>
<dbReference type="Proteomes" id="UP000779809">
    <property type="component" value="Unassembled WGS sequence"/>
</dbReference>
<organism evidence="2 3">
    <name type="scientific">Candidatus Korobacter versatilis</name>
    <dbReference type="NCBI Taxonomy" id="658062"/>
    <lineage>
        <taxon>Bacteria</taxon>
        <taxon>Pseudomonadati</taxon>
        <taxon>Acidobacteriota</taxon>
        <taxon>Terriglobia</taxon>
        <taxon>Terriglobales</taxon>
        <taxon>Candidatus Korobacteraceae</taxon>
        <taxon>Candidatus Korobacter</taxon>
    </lineage>
</organism>
<dbReference type="Pfam" id="PF13847">
    <property type="entry name" value="Methyltransf_31"/>
    <property type="match status" value="1"/>
</dbReference>
<proteinExistence type="predicted"/>
<protein>
    <submittedName>
        <fullName evidence="2">Methyltransferase domain-containing protein</fullName>
    </submittedName>
</protein>
<dbReference type="SUPFAM" id="SSF53335">
    <property type="entry name" value="S-adenosyl-L-methionine-dependent methyltransferases"/>
    <property type="match status" value="1"/>
</dbReference>
<accession>A0A932EQA3</accession>
<sequence>MTIDEQMQKEFNDWAAAGRGEEMERHHASIVEQTLRLMELRPGERVLDMGCGAGWASRILARMVGDGPQGHGQVIGVDISDEMIRRARAGSTDFENVMFVWGSAHQVPWEENFFDKVLSVESFYYYADQDRAAHELFRVMAPKGRLFILINLYKENPYSLRWVEELKVPVQARSEQEYVELLRAHAFENVEARHVPDLSPTPDEYSGKWFKDSAELRAFKKIGALLVTAEKPNVRSTAPPYQIC</sequence>
<dbReference type="EMBL" id="JACPNR010000009">
    <property type="protein sequence ID" value="MBI2678658.1"/>
    <property type="molecule type" value="Genomic_DNA"/>
</dbReference>
<dbReference type="InterPro" id="IPR029063">
    <property type="entry name" value="SAM-dependent_MTases_sf"/>
</dbReference>
<dbReference type="AlphaFoldDB" id="A0A932EQA3"/>
<keyword evidence="2" id="KW-0489">Methyltransferase</keyword>
<feature type="domain" description="Methyltransferase" evidence="1">
    <location>
        <begin position="42"/>
        <end position="148"/>
    </location>
</feature>
<dbReference type="PANTHER" id="PTHR44068">
    <property type="entry name" value="ZGC:194242"/>
    <property type="match status" value="1"/>
</dbReference>